<dbReference type="PANTHER" id="PTHR37422:SF17">
    <property type="entry name" value="O-ANTIGEN LIGASE"/>
    <property type="match status" value="1"/>
</dbReference>
<sequence length="526" mass="57359">MTQNEPMSRPEPGRRTTPSGVARRWGDRMEEGHEPFDLATAFAAFAIFTGFAGDFWRNLLTWWGFGVIVVLVFVAAVILFVRRRPPLRFSHLPAPLVLFVAWCTISVAWSAYRPETLLGSAAQLITAFVGLTIAVTVSKVRVLRALSIAMRAIVGLSLVFELIVALFFPKGVLPLYMLLPGALDSLSGIPGATIDTVPGGFKWSQGHLFSNAAIQGIVGNRNLLAMVALLCIIAVAVQLGAGQLKRWQGIAWLATAVVTLALCRSMTAFAAFGIVAFAYLLVRIARPLPNSLRWIMYGIVGTLMVIGVSFVVLFNNELFALINRSSDMSGRGDIWWAVSQIARDHWVVGLGWVSYWAPWVEPFSDLQVVDGITYLQAHNAYIDAWMQVGVIGAGLLVALMLSTLVRSWWLAIDRPQYGADDGFRIPPTAVLAFLVTVALAVQSLTESRLLIEGNWLLMCYFAIYSKLRIQDLPALPRRTLPDHTGPIMTIGQRPLLPATLELPVPEHPNAAPGKPGGRAPQAPSGG</sequence>
<keyword evidence="2 6" id="KW-0812">Transmembrane</keyword>
<feature type="domain" description="O-antigen ligase-related" evidence="7">
    <location>
        <begin position="253"/>
        <end position="396"/>
    </location>
</feature>
<feature type="transmembrane region" description="Helical" evidence="6">
    <location>
        <begin position="253"/>
        <end position="282"/>
    </location>
</feature>
<dbReference type="EMBL" id="WBJZ01000006">
    <property type="protein sequence ID" value="KAB1659484.1"/>
    <property type="molecule type" value="Genomic_DNA"/>
</dbReference>
<feature type="transmembrane region" description="Helical" evidence="6">
    <location>
        <begin position="62"/>
        <end position="81"/>
    </location>
</feature>
<feature type="transmembrane region" description="Helical" evidence="6">
    <location>
        <begin position="425"/>
        <end position="443"/>
    </location>
</feature>
<feature type="region of interest" description="Disordered" evidence="5">
    <location>
        <begin position="1"/>
        <end position="24"/>
    </location>
</feature>
<comment type="subcellular location">
    <subcellularLocation>
        <location evidence="1">Membrane</location>
        <topology evidence="1">Multi-pass membrane protein</topology>
    </subcellularLocation>
</comment>
<feature type="transmembrane region" description="Helical" evidence="6">
    <location>
        <begin position="93"/>
        <end position="112"/>
    </location>
</feature>
<evidence type="ECO:0000313" key="9">
    <source>
        <dbReference type="Proteomes" id="UP000467240"/>
    </source>
</evidence>
<keyword evidence="4 6" id="KW-0472">Membrane</keyword>
<evidence type="ECO:0000256" key="2">
    <source>
        <dbReference type="ARBA" id="ARBA00022692"/>
    </source>
</evidence>
<dbReference type="GO" id="GO:0016020">
    <property type="term" value="C:membrane"/>
    <property type="evidence" value="ECO:0007669"/>
    <property type="project" value="UniProtKB-SubCell"/>
</dbReference>
<accession>A0A7J5BZC1</accession>
<feature type="transmembrane region" description="Helical" evidence="6">
    <location>
        <begin position="384"/>
        <end position="405"/>
    </location>
</feature>
<comment type="caution">
    <text evidence="8">The sequence shown here is derived from an EMBL/GenBank/DDBJ whole genome shotgun (WGS) entry which is preliminary data.</text>
</comment>
<proteinExistence type="predicted"/>
<keyword evidence="3 6" id="KW-1133">Transmembrane helix</keyword>
<dbReference type="AlphaFoldDB" id="A0A7J5BZC1"/>
<dbReference type="PANTHER" id="PTHR37422">
    <property type="entry name" value="TEICHURONIC ACID BIOSYNTHESIS PROTEIN TUAE"/>
    <property type="match status" value="1"/>
</dbReference>
<dbReference type="Pfam" id="PF04932">
    <property type="entry name" value="Wzy_C"/>
    <property type="match status" value="1"/>
</dbReference>
<evidence type="ECO:0000259" key="7">
    <source>
        <dbReference type="Pfam" id="PF04932"/>
    </source>
</evidence>
<feature type="transmembrane region" description="Helical" evidence="6">
    <location>
        <begin position="149"/>
        <end position="168"/>
    </location>
</feature>
<evidence type="ECO:0000256" key="3">
    <source>
        <dbReference type="ARBA" id="ARBA00022989"/>
    </source>
</evidence>
<name>A0A7J5BZC1_9MICO</name>
<evidence type="ECO:0000313" key="8">
    <source>
        <dbReference type="EMBL" id="KAB1659484.1"/>
    </source>
</evidence>
<gene>
    <name evidence="8" type="ORF">F8O01_06040</name>
</gene>
<evidence type="ECO:0000256" key="6">
    <source>
        <dbReference type="SAM" id="Phobius"/>
    </source>
</evidence>
<reference evidence="8 9" key="1">
    <citation type="submission" date="2019-09" db="EMBL/GenBank/DDBJ databases">
        <title>Phylogeny of genus Pseudoclavibacter and closely related genus.</title>
        <authorList>
            <person name="Li Y."/>
        </authorList>
    </citation>
    <scope>NUCLEOTIDE SEQUENCE [LARGE SCALE GENOMIC DNA]</scope>
    <source>
        <strain evidence="8 9">DSM 23821</strain>
    </source>
</reference>
<feature type="transmembrane region" description="Helical" evidence="6">
    <location>
        <begin position="223"/>
        <end position="241"/>
    </location>
</feature>
<dbReference type="OrthoDB" id="1118146at2"/>
<evidence type="ECO:0000256" key="5">
    <source>
        <dbReference type="SAM" id="MobiDB-lite"/>
    </source>
</evidence>
<organism evidence="8 9">
    <name type="scientific">Pseudoclavibacter chungangensis</name>
    <dbReference type="NCBI Taxonomy" id="587635"/>
    <lineage>
        <taxon>Bacteria</taxon>
        <taxon>Bacillati</taxon>
        <taxon>Actinomycetota</taxon>
        <taxon>Actinomycetes</taxon>
        <taxon>Micrococcales</taxon>
        <taxon>Microbacteriaceae</taxon>
        <taxon>Pseudoclavibacter</taxon>
    </lineage>
</organism>
<feature type="transmembrane region" description="Helical" evidence="6">
    <location>
        <begin position="38"/>
        <end position="56"/>
    </location>
</feature>
<feature type="transmembrane region" description="Helical" evidence="6">
    <location>
        <begin position="294"/>
        <end position="314"/>
    </location>
</feature>
<keyword evidence="8" id="KW-0436">Ligase</keyword>
<feature type="transmembrane region" description="Helical" evidence="6">
    <location>
        <begin position="118"/>
        <end position="137"/>
    </location>
</feature>
<feature type="region of interest" description="Disordered" evidence="5">
    <location>
        <begin position="502"/>
        <end position="526"/>
    </location>
</feature>
<evidence type="ECO:0000256" key="1">
    <source>
        <dbReference type="ARBA" id="ARBA00004141"/>
    </source>
</evidence>
<dbReference type="InterPro" id="IPR007016">
    <property type="entry name" value="O-antigen_ligase-rel_domated"/>
</dbReference>
<keyword evidence="9" id="KW-1185">Reference proteome</keyword>
<protein>
    <submittedName>
        <fullName evidence="8">O-antigen ligase family protein</fullName>
    </submittedName>
</protein>
<dbReference type="GO" id="GO:0016874">
    <property type="term" value="F:ligase activity"/>
    <property type="evidence" value="ECO:0007669"/>
    <property type="project" value="UniProtKB-KW"/>
</dbReference>
<evidence type="ECO:0000256" key="4">
    <source>
        <dbReference type="ARBA" id="ARBA00023136"/>
    </source>
</evidence>
<dbReference type="Proteomes" id="UP000467240">
    <property type="component" value="Unassembled WGS sequence"/>
</dbReference>
<dbReference type="InterPro" id="IPR051533">
    <property type="entry name" value="WaaL-like"/>
</dbReference>